<sequence>MWQLCRRHPWLAHVTPLNRPLMLPNLMVHAEWMLAALDERGVEPVVRFDLQVLLYSYVQGLAVNLEREAQAQAATGLTEDEWLDEHAVSLDAIVSSGRYPVFARTVAAFSDGYDLDLDALFAFGLRPLLDGIALIVEGAARGASQ</sequence>
<reference evidence="4 5" key="1">
    <citation type="submission" date="2020-08" db="EMBL/GenBank/DDBJ databases">
        <title>Sequencing the genomes of 1000 actinobacteria strains.</title>
        <authorList>
            <person name="Klenk H.-P."/>
        </authorList>
    </citation>
    <scope>NUCLEOTIDE SEQUENCE [LARGE SCALE GENOMIC DNA]</scope>
    <source>
        <strain evidence="4 5">DSM 41654</strain>
    </source>
</reference>
<evidence type="ECO:0000259" key="3">
    <source>
        <dbReference type="Pfam" id="PF02909"/>
    </source>
</evidence>
<dbReference type="SUPFAM" id="SSF48498">
    <property type="entry name" value="Tetracyclin repressor-like, C-terminal domain"/>
    <property type="match status" value="1"/>
</dbReference>
<dbReference type="InterPro" id="IPR036271">
    <property type="entry name" value="Tet_transcr_reg_TetR-rel_C_sf"/>
</dbReference>
<dbReference type="AlphaFoldDB" id="A0A7W7QXQ4"/>
<evidence type="ECO:0000313" key="4">
    <source>
        <dbReference type="EMBL" id="MBB4921590.1"/>
    </source>
</evidence>
<keyword evidence="1" id="KW-0805">Transcription regulation</keyword>
<comment type="caution">
    <text evidence="4">The sequence shown here is derived from an EMBL/GenBank/DDBJ whole genome shotgun (WGS) entry which is preliminary data.</text>
</comment>
<organism evidence="4 5">
    <name type="scientific">Kitasatospora kifunensis</name>
    <name type="common">Streptomyces kifunensis</name>
    <dbReference type="NCBI Taxonomy" id="58351"/>
    <lineage>
        <taxon>Bacteria</taxon>
        <taxon>Bacillati</taxon>
        <taxon>Actinomycetota</taxon>
        <taxon>Actinomycetes</taxon>
        <taxon>Kitasatosporales</taxon>
        <taxon>Streptomycetaceae</taxon>
        <taxon>Kitasatospora</taxon>
    </lineage>
</organism>
<gene>
    <name evidence="4" type="ORF">FHR34_000583</name>
</gene>
<dbReference type="GO" id="GO:0045892">
    <property type="term" value="P:negative regulation of DNA-templated transcription"/>
    <property type="evidence" value="ECO:0007669"/>
    <property type="project" value="InterPro"/>
</dbReference>
<evidence type="ECO:0000256" key="2">
    <source>
        <dbReference type="ARBA" id="ARBA00023163"/>
    </source>
</evidence>
<keyword evidence="2" id="KW-0804">Transcription</keyword>
<dbReference type="Proteomes" id="UP000540506">
    <property type="component" value="Unassembled WGS sequence"/>
</dbReference>
<keyword evidence="5" id="KW-1185">Reference proteome</keyword>
<dbReference type="Gene3D" id="1.10.357.10">
    <property type="entry name" value="Tetracycline Repressor, domain 2"/>
    <property type="match status" value="1"/>
</dbReference>
<dbReference type="InterPro" id="IPR004111">
    <property type="entry name" value="Repressor_TetR_C"/>
</dbReference>
<dbReference type="EMBL" id="JACHJV010000001">
    <property type="protein sequence ID" value="MBB4921590.1"/>
    <property type="molecule type" value="Genomic_DNA"/>
</dbReference>
<dbReference type="Pfam" id="PF02909">
    <property type="entry name" value="TetR_C_1"/>
    <property type="match status" value="1"/>
</dbReference>
<evidence type="ECO:0000313" key="5">
    <source>
        <dbReference type="Proteomes" id="UP000540506"/>
    </source>
</evidence>
<evidence type="ECO:0000256" key="1">
    <source>
        <dbReference type="ARBA" id="ARBA00023015"/>
    </source>
</evidence>
<proteinExistence type="predicted"/>
<dbReference type="RefSeq" id="WP_184933895.1">
    <property type="nucleotide sequence ID" value="NZ_JACHJV010000001.1"/>
</dbReference>
<name>A0A7W7QXQ4_KITKI</name>
<protein>
    <recommendedName>
        <fullName evidence="3">Tetracycline repressor TetR C-terminal domain-containing protein</fullName>
    </recommendedName>
</protein>
<accession>A0A7W7QXQ4</accession>
<feature type="domain" description="Tetracycline repressor TetR C-terminal" evidence="3">
    <location>
        <begin position="3"/>
        <end position="133"/>
    </location>
</feature>